<gene>
    <name evidence="1" type="ordered locus">Tbis_2048</name>
</gene>
<dbReference type="EMBL" id="CP001874">
    <property type="protein sequence ID" value="ADG88760.1"/>
    <property type="molecule type" value="Genomic_DNA"/>
</dbReference>
<protein>
    <recommendedName>
        <fullName evidence="3">Secreted protein</fullName>
    </recommendedName>
</protein>
<dbReference type="eggNOG" id="ENOG502ZPNW">
    <property type="taxonomic scope" value="Bacteria"/>
</dbReference>
<evidence type="ECO:0000313" key="1">
    <source>
        <dbReference type="EMBL" id="ADG88760.1"/>
    </source>
</evidence>
<dbReference type="OrthoDB" id="3538051at2"/>
<sequence length="87" mass="10016">MIRRLFYMAVGACLAVWSMRKLQSLRPDHVARRAVDRTVRFADRLRDFADEVRHHSAIRESELRTGFGLDKVDATGASRDDDVKDGR</sequence>
<accession>D6Y2B1</accession>
<dbReference type="HOGENOM" id="CLU_167343_0_0_11"/>
<keyword evidence="2" id="KW-1185">Reference proteome</keyword>
<evidence type="ECO:0000313" key="2">
    <source>
        <dbReference type="Proteomes" id="UP000006640"/>
    </source>
</evidence>
<name>D6Y2B1_THEBD</name>
<evidence type="ECO:0008006" key="3">
    <source>
        <dbReference type="Google" id="ProtNLM"/>
    </source>
</evidence>
<dbReference type="RefSeq" id="WP_013132293.1">
    <property type="nucleotide sequence ID" value="NC_014165.1"/>
</dbReference>
<dbReference type="KEGG" id="tbi:Tbis_2048"/>
<dbReference type="AlphaFoldDB" id="D6Y2B1"/>
<organism evidence="1 2">
    <name type="scientific">Thermobispora bispora (strain ATCC 19993 / DSM 43833 / CBS 139.67 / JCM 10125 / KCTC 9307 / NBRC 14880 / R51)</name>
    <dbReference type="NCBI Taxonomy" id="469371"/>
    <lineage>
        <taxon>Bacteria</taxon>
        <taxon>Bacillati</taxon>
        <taxon>Actinomycetota</taxon>
        <taxon>Actinomycetes</taxon>
        <taxon>Streptosporangiales</taxon>
        <taxon>Streptosporangiaceae</taxon>
        <taxon>Thermobispora</taxon>
    </lineage>
</organism>
<dbReference type="STRING" id="469371.Tbis_2048"/>
<reference evidence="1 2" key="1">
    <citation type="submission" date="2010-01" db="EMBL/GenBank/DDBJ databases">
        <title>The complete genome of Thermobispora bispora DSM 43833.</title>
        <authorList>
            <consortium name="US DOE Joint Genome Institute (JGI-PGF)"/>
            <person name="Lucas S."/>
            <person name="Copeland A."/>
            <person name="Lapidus A."/>
            <person name="Glavina del Rio T."/>
            <person name="Dalin E."/>
            <person name="Tice H."/>
            <person name="Bruce D."/>
            <person name="Goodwin L."/>
            <person name="Pitluck S."/>
            <person name="Kyrpides N."/>
            <person name="Mavromatis K."/>
            <person name="Ivanova N."/>
            <person name="Mikhailova N."/>
            <person name="Chertkov O."/>
            <person name="Brettin T."/>
            <person name="Detter J.C."/>
            <person name="Han C."/>
            <person name="Larimer F."/>
            <person name="Land M."/>
            <person name="Hauser L."/>
            <person name="Markowitz V."/>
            <person name="Cheng J.-F."/>
            <person name="Hugenholtz P."/>
            <person name="Woyke T."/>
            <person name="Wu D."/>
            <person name="Jando M."/>
            <person name="Schneider S."/>
            <person name="Klenk H.-P."/>
            <person name="Eisen J.A."/>
        </authorList>
    </citation>
    <scope>NUCLEOTIDE SEQUENCE [LARGE SCALE GENOMIC DNA]</scope>
    <source>
        <strain evidence="2">ATCC 19993 / DSM 43833 / CBS 139.67 / JCM 10125 / KCTC 9307 / NBRC 14880 / R51</strain>
    </source>
</reference>
<dbReference type="Proteomes" id="UP000006640">
    <property type="component" value="Chromosome"/>
</dbReference>
<proteinExistence type="predicted"/>